<dbReference type="SMART" id="SM00267">
    <property type="entry name" value="GGDEF"/>
    <property type="match status" value="1"/>
</dbReference>
<evidence type="ECO:0000313" key="4">
    <source>
        <dbReference type="Proteomes" id="UP000516957"/>
    </source>
</evidence>
<dbReference type="InterPro" id="IPR029787">
    <property type="entry name" value="Nucleotide_cyclase"/>
</dbReference>
<dbReference type="EMBL" id="JACCBE010000001">
    <property type="protein sequence ID" value="NYD57657.1"/>
    <property type="molecule type" value="Genomic_DNA"/>
</dbReference>
<dbReference type="SUPFAM" id="SSF141868">
    <property type="entry name" value="EAL domain-like"/>
    <property type="match status" value="1"/>
</dbReference>
<accession>A0A7Y9F128</accession>
<evidence type="ECO:0000259" key="2">
    <source>
        <dbReference type="PROSITE" id="PS50887"/>
    </source>
</evidence>
<dbReference type="PANTHER" id="PTHR44757:SF2">
    <property type="entry name" value="BIOFILM ARCHITECTURE MAINTENANCE PROTEIN MBAA"/>
    <property type="match status" value="1"/>
</dbReference>
<sequence length="498" mass="53897">MPGLTEPPAAAVTAAAVLLLGLLVLVALRRWGPFVITLPTREHPQRHRGWWPWVPRLRRLGGDDDPRDPLTGMPGRAALESQGRAVLARSEQSGCCRVGLVVLDLDGFKHVNDTLGHDAGDQVLAEVARRTRSQEREHELAVRLGGDEFAMIVIGEDDAALERRASALLDVLSAPVHVDDVSLTVAPSLGLAVHGVDARTVPDLLRVADEAMYDAKSSPSAGWRRPLPAAAGRLGRQLRDELLAAIAGGEEVRVHYQPQVDGWSGAVTGFEALVRWQHPEHGLLLPESFLPQAERSDAIVPLTRLVLAHALADRTELQRLAPGCSVAVNVSARSMLGPRLLDDVAALLRHTGASPSDLVLEITEPAPRATTEVRGLLESLRTLGCRVSVHGFGSAQTSLTALWQYSAVREIKIDPAIVRQVGADPEAERLCRAMVNAAHGLDIRVVAEGVEEAEVVHRLRAMGCDAFQGYWLGAPMPLEELGDWVGQWHRVSASRLDR</sequence>
<dbReference type="Gene3D" id="3.20.20.450">
    <property type="entry name" value="EAL domain"/>
    <property type="match status" value="1"/>
</dbReference>
<dbReference type="InterPro" id="IPR001633">
    <property type="entry name" value="EAL_dom"/>
</dbReference>
<evidence type="ECO:0000259" key="1">
    <source>
        <dbReference type="PROSITE" id="PS50883"/>
    </source>
</evidence>
<dbReference type="CDD" id="cd01948">
    <property type="entry name" value="EAL"/>
    <property type="match status" value="1"/>
</dbReference>
<keyword evidence="4" id="KW-1185">Reference proteome</keyword>
<comment type="caution">
    <text evidence="3">The sequence shown here is derived from an EMBL/GenBank/DDBJ whole genome shotgun (WGS) entry which is preliminary data.</text>
</comment>
<dbReference type="NCBIfam" id="TIGR00254">
    <property type="entry name" value="GGDEF"/>
    <property type="match status" value="1"/>
</dbReference>
<reference evidence="3 4" key="1">
    <citation type="submission" date="2020-07" db="EMBL/GenBank/DDBJ databases">
        <title>Sequencing the genomes of 1000 actinobacteria strains.</title>
        <authorList>
            <person name="Klenk H.-P."/>
        </authorList>
    </citation>
    <scope>NUCLEOTIDE SEQUENCE [LARGE SCALE GENOMIC DNA]</scope>
    <source>
        <strain evidence="3 4">DSM 18965</strain>
    </source>
</reference>
<protein>
    <submittedName>
        <fullName evidence="3">Diguanylate cyclase (GGDEF)-like protein</fullName>
    </submittedName>
</protein>
<dbReference type="CDD" id="cd01949">
    <property type="entry name" value="GGDEF"/>
    <property type="match status" value="1"/>
</dbReference>
<dbReference type="InterPro" id="IPR000160">
    <property type="entry name" value="GGDEF_dom"/>
</dbReference>
<dbReference type="AlphaFoldDB" id="A0A7Y9F128"/>
<dbReference type="PANTHER" id="PTHR44757">
    <property type="entry name" value="DIGUANYLATE CYCLASE DGCP"/>
    <property type="match status" value="1"/>
</dbReference>
<proteinExistence type="predicted"/>
<dbReference type="Proteomes" id="UP000516957">
    <property type="component" value="Unassembled WGS sequence"/>
</dbReference>
<dbReference type="InterPro" id="IPR043128">
    <property type="entry name" value="Rev_trsase/Diguanyl_cyclase"/>
</dbReference>
<feature type="domain" description="GGDEF" evidence="2">
    <location>
        <begin position="96"/>
        <end position="231"/>
    </location>
</feature>
<dbReference type="SMART" id="SM00052">
    <property type="entry name" value="EAL"/>
    <property type="match status" value="1"/>
</dbReference>
<dbReference type="InterPro" id="IPR035919">
    <property type="entry name" value="EAL_sf"/>
</dbReference>
<organism evidence="3 4">
    <name type="scientific">Nocardioides marinisabuli</name>
    <dbReference type="NCBI Taxonomy" id="419476"/>
    <lineage>
        <taxon>Bacteria</taxon>
        <taxon>Bacillati</taxon>
        <taxon>Actinomycetota</taxon>
        <taxon>Actinomycetes</taxon>
        <taxon>Propionibacteriales</taxon>
        <taxon>Nocardioidaceae</taxon>
        <taxon>Nocardioides</taxon>
    </lineage>
</organism>
<name>A0A7Y9F128_9ACTN</name>
<dbReference type="PROSITE" id="PS50883">
    <property type="entry name" value="EAL"/>
    <property type="match status" value="1"/>
</dbReference>
<dbReference type="Pfam" id="PF00990">
    <property type="entry name" value="GGDEF"/>
    <property type="match status" value="1"/>
</dbReference>
<dbReference type="Gene3D" id="3.30.70.270">
    <property type="match status" value="1"/>
</dbReference>
<dbReference type="Pfam" id="PF00563">
    <property type="entry name" value="EAL"/>
    <property type="match status" value="1"/>
</dbReference>
<dbReference type="RefSeq" id="WP_179615391.1">
    <property type="nucleotide sequence ID" value="NZ_CP059163.1"/>
</dbReference>
<dbReference type="SUPFAM" id="SSF55073">
    <property type="entry name" value="Nucleotide cyclase"/>
    <property type="match status" value="1"/>
</dbReference>
<dbReference type="PROSITE" id="PS50887">
    <property type="entry name" value="GGDEF"/>
    <property type="match status" value="1"/>
</dbReference>
<evidence type="ECO:0000313" key="3">
    <source>
        <dbReference type="EMBL" id="NYD57657.1"/>
    </source>
</evidence>
<feature type="domain" description="EAL" evidence="1">
    <location>
        <begin position="235"/>
        <end position="489"/>
    </location>
</feature>
<gene>
    <name evidence="3" type="ORF">BKA08_001895</name>
</gene>
<dbReference type="InterPro" id="IPR052155">
    <property type="entry name" value="Biofilm_reg_signaling"/>
</dbReference>